<name>A0A8S4R7X1_9NEOP</name>
<evidence type="ECO:0000313" key="1">
    <source>
        <dbReference type="EMBL" id="CAH2232753.1"/>
    </source>
</evidence>
<protein>
    <submittedName>
        <fullName evidence="1">Jg15500 protein</fullName>
    </submittedName>
</protein>
<proteinExistence type="predicted"/>
<organism evidence="1 2">
    <name type="scientific">Pararge aegeria aegeria</name>
    <dbReference type="NCBI Taxonomy" id="348720"/>
    <lineage>
        <taxon>Eukaryota</taxon>
        <taxon>Metazoa</taxon>
        <taxon>Ecdysozoa</taxon>
        <taxon>Arthropoda</taxon>
        <taxon>Hexapoda</taxon>
        <taxon>Insecta</taxon>
        <taxon>Pterygota</taxon>
        <taxon>Neoptera</taxon>
        <taxon>Endopterygota</taxon>
        <taxon>Lepidoptera</taxon>
        <taxon>Glossata</taxon>
        <taxon>Ditrysia</taxon>
        <taxon>Papilionoidea</taxon>
        <taxon>Nymphalidae</taxon>
        <taxon>Satyrinae</taxon>
        <taxon>Satyrini</taxon>
        <taxon>Parargina</taxon>
        <taxon>Pararge</taxon>
    </lineage>
</organism>
<dbReference type="Proteomes" id="UP000838756">
    <property type="component" value="Unassembled WGS sequence"/>
</dbReference>
<accession>A0A8S4R7X1</accession>
<keyword evidence="2" id="KW-1185">Reference proteome</keyword>
<gene>
    <name evidence="1" type="primary">jg15500</name>
    <name evidence="1" type="ORF">PAEG_LOCUS10968</name>
</gene>
<dbReference type="EMBL" id="CAKXAJ010024915">
    <property type="protein sequence ID" value="CAH2232753.1"/>
    <property type="molecule type" value="Genomic_DNA"/>
</dbReference>
<evidence type="ECO:0000313" key="2">
    <source>
        <dbReference type="Proteomes" id="UP000838756"/>
    </source>
</evidence>
<reference evidence="1" key="1">
    <citation type="submission" date="2022-03" db="EMBL/GenBank/DDBJ databases">
        <authorList>
            <person name="Lindestad O."/>
        </authorList>
    </citation>
    <scope>NUCLEOTIDE SEQUENCE</scope>
</reference>
<sequence length="164" mass="18101">MDNGKASSSFYRTCAYKRPLLNIGLSKSAPPHTVLRLSLPATFLRSSVQRAGGRPTLRLLIRYSRTRLPQRPSVLSYDRHDPPTATSCLNVGVTLVLLGISSLPILSRRETPNIARSIARCVTLNLWIRSTVSVLVSAPYVITGRTNSLKTFVSRHWGIGESKT</sequence>
<comment type="caution">
    <text evidence="1">The sequence shown here is derived from an EMBL/GenBank/DDBJ whole genome shotgun (WGS) entry which is preliminary data.</text>
</comment>
<dbReference type="OrthoDB" id="7481104at2759"/>
<dbReference type="AlphaFoldDB" id="A0A8S4R7X1"/>